<dbReference type="EMBL" id="JBGMDY010000005">
    <property type="protein sequence ID" value="KAL2334445.1"/>
    <property type="molecule type" value="Genomic_DNA"/>
</dbReference>
<dbReference type="Pfam" id="PF03087">
    <property type="entry name" value="BPS1"/>
    <property type="match status" value="1"/>
</dbReference>
<name>A0ABD1MH93_9FABA</name>
<protein>
    <submittedName>
        <fullName evidence="1">Uncharacterized protein</fullName>
    </submittedName>
</protein>
<gene>
    <name evidence="1" type="ORF">Fmac_015658</name>
</gene>
<evidence type="ECO:0000313" key="1">
    <source>
        <dbReference type="EMBL" id="KAL2334445.1"/>
    </source>
</evidence>
<evidence type="ECO:0000313" key="2">
    <source>
        <dbReference type="Proteomes" id="UP001603857"/>
    </source>
</evidence>
<dbReference type="PANTHER" id="PTHR31509">
    <property type="entry name" value="BPS1-LIKE PROTEIN"/>
    <property type="match status" value="1"/>
</dbReference>
<dbReference type="InterPro" id="IPR004320">
    <property type="entry name" value="BPS1_pln"/>
</dbReference>
<dbReference type="Proteomes" id="UP001603857">
    <property type="component" value="Unassembled WGS sequence"/>
</dbReference>
<keyword evidence="2" id="KW-1185">Reference proteome</keyword>
<dbReference type="AlphaFoldDB" id="A0ABD1MH93"/>
<reference evidence="1 2" key="1">
    <citation type="submission" date="2024-08" db="EMBL/GenBank/DDBJ databases">
        <title>Insights into the chromosomal genome structure of Flemingia macrophylla.</title>
        <authorList>
            <person name="Ding Y."/>
            <person name="Zhao Y."/>
            <person name="Bi W."/>
            <person name="Wu M."/>
            <person name="Zhao G."/>
            <person name="Gong Y."/>
            <person name="Li W."/>
            <person name="Zhang P."/>
        </authorList>
    </citation>
    <scope>NUCLEOTIDE SEQUENCE [LARGE SCALE GENOMIC DNA]</scope>
    <source>
        <strain evidence="1">DYQJB</strain>
        <tissue evidence="1">Leaf</tissue>
    </source>
</reference>
<sequence>MRSSPPATLRSLLSLRRIQPAAVVPLPATTQFSRELTAELSTLLATSGEHGIPQLLDAAIATQKLALNTLSHVSYAADVDLRALEEYLETNTNILDACNYFVERIEDTKKHYVDSLRNVARWVESGATSRALEQLESCHDTEKRLKAMGKRGLRRTMLRQKLVHETEFSEIVCGSRAMALLCCMFLEHSLSFDCSKGGFLMMKCQGHPMSCSWLRLMHELAEESGEKKKRGCLVMETVSAARELKEQIKGKRGKEIVESCVERMKRSCRELEGGLDFIEGKVRDLYKSLIDVRMALLGILSQA</sequence>
<organism evidence="1 2">
    <name type="scientific">Flemingia macrophylla</name>
    <dbReference type="NCBI Taxonomy" id="520843"/>
    <lineage>
        <taxon>Eukaryota</taxon>
        <taxon>Viridiplantae</taxon>
        <taxon>Streptophyta</taxon>
        <taxon>Embryophyta</taxon>
        <taxon>Tracheophyta</taxon>
        <taxon>Spermatophyta</taxon>
        <taxon>Magnoliopsida</taxon>
        <taxon>eudicotyledons</taxon>
        <taxon>Gunneridae</taxon>
        <taxon>Pentapetalae</taxon>
        <taxon>rosids</taxon>
        <taxon>fabids</taxon>
        <taxon>Fabales</taxon>
        <taxon>Fabaceae</taxon>
        <taxon>Papilionoideae</taxon>
        <taxon>50 kb inversion clade</taxon>
        <taxon>NPAAA clade</taxon>
        <taxon>indigoferoid/millettioid clade</taxon>
        <taxon>Phaseoleae</taxon>
        <taxon>Flemingia</taxon>
    </lineage>
</organism>
<proteinExistence type="predicted"/>
<accession>A0ABD1MH93</accession>
<comment type="caution">
    <text evidence="1">The sequence shown here is derived from an EMBL/GenBank/DDBJ whole genome shotgun (WGS) entry which is preliminary data.</text>
</comment>